<evidence type="ECO:0000259" key="1">
    <source>
        <dbReference type="PROSITE" id="PS51819"/>
    </source>
</evidence>
<evidence type="ECO:0000313" key="2">
    <source>
        <dbReference type="EMBL" id="NNH70163.1"/>
    </source>
</evidence>
<keyword evidence="3" id="KW-1185">Reference proteome</keyword>
<dbReference type="Pfam" id="PF18029">
    <property type="entry name" value="Glyoxalase_6"/>
    <property type="match status" value="1"/>
</dbReference>
<sequence>MPIRSAAWPPGTPCWMDCQVDDPAKAGEFYAELFGWEVQGGDPAAGGYLMALRAGQAIAGIGPKPEVGMPSAWTTYFAVESADNTAAAVCAAGGTLLVAPFDVMEFGRMFVAADVTGAPFAVWEARAHNGAAVYNEHGAYLWNDLHTGDYEAAKQFYADVFGFSYLEYDNETMRYAAFIAPGSDESAGGINDDSRTGSAPGQPYWLTWFQYDDIDDGVRGAEELGATVLLPPENGPFGRMVVVAAPQGELFALLDPSQVVGDMPEPKSGRG</sequence>
<dbReference type="PROSITE" id="PS51819">
    <property type="entry name" value="VOC"/>
    <property type="match status" value="2"/>
</dbReference>
<feature type="domain" description="VOC" evidence="1">
    <location>
        <begin position="12"/>
        <end position="125"/>
    </location>
</feature>
<organism evidence="2 3">
    <name type="scientific">Nocardia uniformis</name>
    <dbReference type="NCBI Taxonomy" id="53432"/>
    <lineage>
        <taxon>Bacteria</taxon>
        <taxon>Bacillati</taxon>
        <taxon>Actinomycetota</taxon>
        <taxon>Actinomycetes</taxon>
        <taxon>Mycobacteriales</taxon>
        <taxon>Nocardiaceae</taxon>
        <taxon>Nocardia</taxon>
    </lineage>
</organism>
<dbReference type="AlphaFoldDB" id="A0A849BU80"/>
<dbReference type="EMBL" id="JABELX010000003">
    <property type="protein sequence ID" value="NNH70163.1"/>
    <property type="molecule type" value="Genomic_DNA"/>
</dbReference>
<reference evidence="2 3" key="1">
    <citation type="submission" date="2020-05" db="EMBL/GenBank/DDBJ databases">
        <title>MicrobeNet Type strains.</title>
        <authorList>
            <person name="Nicholson A.C."/>
        </authorList>
    </citation>
    <scope>NUCLEOTIDE SEQUENCE [LARGE SCALE GENOMIC DNA]</scope>
    <source>
        <strain evidence="2 3">JCM 3224</strain>
    </source>
</reference>
<dbReference type="InterPro" id="IPR052164">
    <property type="entry name" value="Anthracycline_SecMetBiosynth"/>
</dbReference>
<dbReference type="InterPro" id="IPR041581">
    <property type="entry name" value="Glyoxalase_6"/>
</dbReference>
<dbReference type="CDD" id="cd07247">
    <property type="entry name" value="SgaA_N_like"/>
    <property type="match status" value="1"/>
</dbReference>
<dbReference type="SUPFAM" id="SSF54593">
    <property type="entry name" value="Glyoxalase/Bleomycin resistance protein/Dihydroxybiphenyl dioxygenase"/>
    <property type="match status" value="2"/>
</dbReference>
<name>A0A849BU80_9NOCA</name>
<dbReference type="RefSeq" id="WP_067518254.1">
    <property type="nucleotide sequence ID" value="NZ_JABELX010000003.1"/>
</dbReference>
<comment type="caution">
    <text evidence="2">The sequence shown here is derived from an EMBL/GenBank/DDBJ whole genome shotgun (WGS) entry which is preliminary data.</text>
</comment>
<dbReference type="InterPro" id="IPR029068">
    <property type="entry name" value="Glyas_Bleomycin-R_OHBP_Dase"/>
</dbReference>
<dbReference type="InterPro" id="IPR004360">
    <property type="entry name" value="Glyas_Fos-R_dOase_dom"/>
</dbReference>
<accession>A0A849BU80</accession>
<dbReference type="InterPro" id="IPR037523">
    <property type="entry name" value="VOC_core"/>
</dbReference>
<evidence type="ECO:0000313" key="3">
    <source>
        <dbReference type="Proteomes" id="UP000586827"/>
    </source>
</evidence>
<dbReference type="Proteomes" id="UP000586827">
    <property type="component" value="Unassembled WGS sequence"/>
</dbReference>
<dbReference type="PANTHER" id="PTHR33993:SF10">
    <property type="entry name" value="CONSERVED PROTEIN"/>
    <property type="match status" value="1"/>
</dbReference>
<dbReference type="PANTHER" id="PTHR33993">
    <property type="entry name" value="GLYOXALASE-RELATED"/>
    <property type="match status" value="1"/>
</dbReference>
<gene>
    <name evidence="2" type="ORF">HLB23_09870</name>
</gene>
<feature type="domain" description="VOC" evidence="1">
    <location>
        <begin position="139"/>
        <end position="256"/>
    </location>
</feature>
<protein>
    <submittedName>
        <fullName evidence="2">VOC family protein</fullName>
    </submittedName>
</protein>
<dbReference type="Pfam" id="PF00903">
    <property type="entry name" value="Glyoxalase"/>
    <property type="match status" value="1"/>
</dbReference>
<proteinExistence type="predicted"/>
<dbReference type="Gene3D" id="3.10.180.10">
    <property type="entry name" value="2,3-Dihydroxybiphenyl 1,2-Dioxygenase, domain 1"/>
    <property type="match status" value="2"/>
</dbReference>